<dbReference type="Proteomes" id="UP000232491">
    <property type="component" value="Chromosome"/>
</dbReference>
<name>A0A2K9BE58_BIFBR</name>
<proteinExistence type="predicted"/>
<dbReference type="AlphaFoldDB" id="A0A2K9BE58"/>
<accession>A0A2K9BE58</accession>
<sequence length="81" mass="9378">MIRTHAGDKDGNGGFHMRFGLRKPSPLKSLSARTGGRATRAVKRALIPGYGRKGMGWLHPRRKLYDEMYRRTTFPFRDLFR</sequence>
<feature type="compositionally biased region" description="Basic and acidic residues" evidence="1">
    <location>
        <begin position="1"/>
        <end position="11"/>
    </location>
</feature>
<organism evidence="2 3">
    <name type="scientific">Bifidobacterium breve</name>
    <dbReference type="NCBI Taxonomy" id="1685"/>
    <lineage>
        <taxon>Bacteria</taxon>
        <taxon>Bacillati</taxon>
        <taxon>Actinomycetota</taxon>
        <taxon>Actinomycetes</taxon>
        <taxon>Bifidobacteriales</taxon>
        <taxon>Bifidobacteriaceae</taxon>
        <taxon>Bifidobacterium</taxon>
    </lineage>
</organism>
<feature type="region of interest" description="Disordered" evidence="1">
    <location>
        <begin position="1"/>
        <end position="38"/>
    </location>
</feature>
<evidence type="ECO:0000313" key="3">
    <source>
        <dbReference type="Proteomes" id="UP000232491"/>
    </source>
</evidence>
<gene>
    <name evidence="2" type="ORF">BB215W447A_1285</name>
</gene>
<dbReference type="EMBL" id="CP021558">
    <property type="protein sequence ID" value="AUE03301.1"/>
    <property type="molecule type" value="Genomic_DNA"/>
</dbReference>
<evidence type="ECO:0000256" key="1">
    <source>
        <dbReference type="SAM" id="MobiDB-lite"/>
    </source>
</evidence>
<reference evidence="2 3" key="1">
    <citation type="submission" date="2017-05" db="EMBL/GenBank/DDBJ databases">
        <title>Comparative genomics and methylome analysis of the gut commensal Bifidobacterium breve.</title>
        <authorList>
            <person name="Bottacini F."/>
            <person name="Morrissey R."/>
            <person name="Roberts R.J."/>
            <person name="James K."/>
            <person name="van Breen J."/>
            <person name="Egan M."/>
            <person name="Lambert J."/>
            <person name="van Limpt K."/>
            <person name="Stanton C."/>
            <person name="Knol J."/>
            <person name="O' Connell Motherway M."/>
            <person name="van Sinderen D."/>
        </authorList>
    </citation>
    <scope>NUCLEOTIDE SEQUENCE [LARGE SCALE GENOMIC DNA]</scope>
    <source>
        <strain evidence="2 3">215W447a</strain>
    </source>
</reference>
<protein>
    <submittedName>
        <fullName evidence="2">Phage related protein</fullName>
    </submittedName>
</protein>
<evidence type="ECO:0000313" key="2">
    <source>
        <dbReference type="EMBL" id="AUE03301.1"/>
    </source>
</evidence>